<comment type="caution">
    <text evidence="4">The sequence shown here is derived from an EMBL/GenBank/DDBJ whole genome shotgun (WGS) entry which is preliminary data.</text>
</comment>
<dbReference type="VEuPathDB" id="GiardiaDB:GL50581_3886"/>
<evidence type="ECO:0000313" key="5">
    <source>
        <dbReference type="Proteomes" id="UP000002488"/>
    </source>
</evidence>
<organism evidence="4 5">
    <name type="scientific">Giardia intestinalis (strain ATCC 50581 / GS clone H7)</name>
    <name type="common">Giardia lamblia</name>
    <dbReference type="NCBI Taxonomy" id="598745"/>
    <lineage>
        <taxon>Eukaryota</taxon>
        <taxon>Metamonada</taxon>
        <taxon>Diplomonadida</taxon>
        <taxon>Hexamitidae</taxon>
        <taxon>Giardiinae</taxon>
        <taxon>Giardia</taxon>
    </lineage>
</organism>
<reference evidence="4 5" key="1">
    <citation type="journal article" date="2009" name="PLoS Pathog.">
        <title>Draft genome sequencing of giardia intestinalis assemblage B isolate GS: is human giardiasis caused by two different species?</title>
        <authorList>
            <person name="Franzen O."/>
            <person name="Jerlstrom-Hultqvist J."/>
            <person name="Castro E."/>
            <person name="Sherwood E."/>
            <person name="Ankarklev J."/>
            <person name="Reiner D.S."/>
            <person name="Palm D."/>
            <person name="Andersson J.O."/>
            <person name="Andersson B."/>
            <person name="Svard S.G."/>
        </authorList>
    </citation>
    <scope>NUCLEOTIDE SEQUENCE [LARGE SCALE GENOMIC DNA]</scope>
    <source>
        <strain evidence="5">ATCC 50581 / GS clone H7</strain>
    </source>
</reference>
<dbReference type="InterPro" id="IPR011108">
    <property type="entry name" value="RMMBL"/>
</dbReference>
<dbReference type="GO" id="GO:0003723">
    <property type="term" value="F:RNA binding"/>
    <property type="evidence" value="ECO:0007669"/>
    <property type="project" value="TreeGrafter"/>
</dbReference>
<dbReference type="EMBL" id="ACGJ01002913">
    <property type="protein sequence ID" value="EES98907.1"/>
    <property type="molecule type" value="Genomic_DNA"/>
</dbReference>
<dbReference type="InterPro" id="IPR036866">
    <property type="entry name" value="RibonucZ/Hydroxyglut_hydro"/>
</dbReference>
<dbReference type="GO" id="GO:0005847">
    <property type="term" value="C:mRNA cleavage and polyadenylation specificity factor complex"/>
    <property type="evidence" value="ECO:0007669"/>
    <property type="project" value="TreeGrafter"/>
</dbReference>
<dbReference type="SUPFAM" id="SSF56281">
    <property type="entry name" value="Metallo-hydrolase/oxidoreductase"/>
    <property type="match status" value="1"/>
</dbReference>
<dbReference type="OrthoDB" id="10249535at2759"/>
<dbReference type="InterPro" id="IPR022712">
    <property type="entry name" value="Beta_Casp"/>
</dbReference>
<name>C6LYK9_GIAIB</name>
<protein>
    <submittedName>
        <fullName evidence="4">Cleavage and polyadenylation specificity factor, 73 kDa subunit</fullName>
    </submittedName>
</protein>
<dbReference type="SMART" id="SM01027">
    <property type="entry name" value="Beta-Casp"/>
    <property type="match status" value="1"/>
</dbReference>
<dbReference type="PANTHER" id="PTHR11203">
    <property type="entry name" value="CLEAVAGE AND POLYADENYLATION SPECIFICITY FACTOR FAMILY MEMBER"/>
    <property type="match status" value="1"/>
</dbReference>
<dbReference type="FunFam" id="3.40.50.10890:FF:000007">
    <property type="entry name" value="Cleavage and polyadenylation specificity factor, 73 kDa subunit"/>
    <property type="match status" value="1"/>
</dbReference>
<dbReference type="Proteomes" id="UP000002488">
    <property type="component" value="Unassembled WGS sequence"/>
</dbReference>
<gene>
    <name evidence="4" type="ORF">GL50581_3886</name>
</gene>
<evidence type="ECO:0000256" key="1">
    <source>
        <dbReference type="ARBA" id="ARBA00022801"/>
    </source>
</evidence>
<dbReference type="AlphaFoldDB" id="C6LYK9"/>
<proteinExistence type="predicted"/>
<keyword evidence="1" id="KW-0378">Hydrolase</keyword>
<accession>C6LYK9</accession>
<dbReference type="GO" id="GO:0004521">
    <property type="term" value="F:RNA endonuclease activity"/>
    <property type="evidence" value="ECO:0007669"/>
    <property type="project" value="TreeGrafter"/>
</dbReference>
<dbReference type="Gene3D" id="3.60.15.10">
    <property type="entry name" value="Ribonuclease Z/Hydroxyacylglutathione hydrolase-like"/>
    <property type="match status" value="1"/>
</dbReference>
<dbReference type="GO" id="GO:0004534">
    <property type="term" value="F:5'-3' RNA exonuclease activity"/>
    <property type="evidence" value="ECO:0007669"/>
    <property type="project" value="TreeGrafter"/>
</dbReference>
<sequence>MHEKAAILSVCDSLGTSATCQKMKANDHVKVTPLGAGNEVGRSCFILSYQRSGCSGSIMLDCGLHPALSETRDYVAIQALPFFDLEDYVANLSLILITHFHNDHIAALPYLLRCLRDRAVKEGKPELHYIPPVYMTAPTLKIFKESVADVISQTKLYTHEDVEFMAKNTRLLTSFYQTERVSGVSFTAMPAGHVIGAAMFHISIDNFHALYTGDFSCEPEDRHLQPATFPQVRLDLLIIESTYGTIRQKERMTRERDFIDLIVSTVKKDGCVLLPVFSIGRVQELLCILQEYWREHEQEMARVTIYYVSAIADNARQLYSKDKGFLRHGDTGLSDIQTGKRKDRIIYTKTRPKNPKKPYVMFCTPGMLQSGVSKEMYNELCGSPDNLLLVTGYATQDTLLYKLLEGKPPGAYADAKMRIEELSFSAHSDYNQTLDVLRKTRPRNVVFIHGSEKSISSLKRTIANETRVSFSEGDKEADKEEISFHYPRNGETVTFAFTNPVQLNIKVDTGTEDTTQAGVEDSHSTAAIAKALEKRKLYIVQDGFAFSLYNASSLKKNMQRSCGGITLNMSLTLLGDSPLVEIFESHGFRVSDLGTSIVLTPGLAELHGVAQGTGAESKDGNIAISLAVAASSRDSKRITLSFDLFSSISALCIRVLYIIHSALKLPKEASRTYLDIPSACQRIGASLLENFNVQLHESPAQELSTFSPPYIVIDDVKCFLNFRGWKFDPVSPLEKRGSALLSDISDHTGCLVRALLP</sequence>
<dbReference type="Gene3D" id="3.40.50.10890">
    <property type="match status" value="1"/>
</dbReference>
<dbReference type="OMA" id="DCGAHCG"/>
<dbReference type="GO" id="GO:0006398">
    <property type="term" value="P:mRNA 3'-end processing by stem-loop binding and cleavage"/>
    <property type="evidence" value="ECO:0007669"/>
    <property type="project" value="TreeGrafter"/>
</dbReference>
<dbReference type="SMART" id="SM00849">
    <property type="entry name" value="Lactamase_B"/>
    <property type="match status" value="1"/>
</dbReference>
<dbReference type="Pfam" id="PF16661">
    <property type="entry name" value="Lactamase_B_6"/>
    <property type="match status" value="1"/>
</dbReference>
<dbReference type="PANTHER" id="PTHR11203:SF11">
    <property type="entry name" value="CLEAVAGE AND POLYADENYLATION SPECIFICITY FACTOR SUBUNIT 3"/>
    <property type="match status" value="1"/>
</dbReference>
<evidence type="ECO:0000259" key="3">
    <source>
        <dbReference type="SMART" id="SM01027"/>
    </source>
</evidence>
<evidence type="ECO:0000313" key="4">
    <source>
        <dbReference type="EMBL" id="EES98907.1"/>
    </source>
</evidence>
<feature type="domain" description="Metallo-beta-lactamase" evidence="2">
    <location>
        <begin position="41"/>
        <end position="266"/>
    </location>
</feature>
<evidence type="ECO:0000259" key="2">
    <source>
        <dbReference type="SMART" id="SM00849"/>
    </source>
</evidence>
<dbReference type="InterPro" id="IPR050698">
    <property type="entry name" value="MBL"/>
</dbReference>
<dbReference type="Pfam" id="PF07521">
    <property type="entry name" value="RMMBL"/>
    <property type="match status" value="1"/>
</dbReference>
<feature type="domain" description="Beta-Casp" evidence="3">
    <location>
        <begin position="282"/>
        <end position="403"/>
    </location>
</feature>
<dbReference type="InterPro" id="IPR001279">
    <property type="entry name" value="Metallo-B-lactamas"/>
</dbReference>
<dbReference type="Pfam" id="PF10996">
    <property type="entry name" value="Beta-Casp"/>
    <property type="match status" value="1"/>
</dbReference>